<proteinExistence type="inferred from homology"/>
<comment type="caution">
    <text evidence="5">The sequence shown here is derived from an EMBL/GenBank/DDBJ whole genome shotgun (WGS) entry which is preliminary data.</text>
</comment>
<evidence type="ECO:0000259" key="3">
    <source>
        <dbReference type="Pfam" id="PF14361"/>
    </source>
</evidence>
<dbReference type="EMBL" id="JADLRE010000038">
    <property type="protein sequence ID" value="MBF6229436.1"/>
    <property type="molecule type" value="Genomic_DNA"/>
</dbReference>
<dbReference type="InterPro" id="IPR051448">
    <property type="entry name" value="CdaR-like_regulators"/>
</dbReference>
<dbReference type="PANTHER" id="PTHR33744">
    <property type="entry name" value="CARBOHYDRATE DIACID REGULATOR"/>
    <property type="match status" value="1"/>
</dbReference>
<evidence type="ECO:0000259" key="4">
    <source>
        <dbReference type="Pfam" id="PF17853"/>
    </source>
</evidence>
<feature type="domain" description="PucR C-terminal helix-turn-helix" evidence="2">
    <location>
        <begin position="335"/>
        <end position="391"/>
    </location>
</feature>
<sequence>MNERVTEISATVRRALENEVPELPADVHTVELLGASVQGNIDTLLHALRHDFPATRLYLTSAAIEYARRLAQRGVPLNALVRAYHLGQRRVTELVFAELRAAELMPVDPILVGQVITTRMFHYLDRVVQQVVTVYEGEREQWLETRNSVRSLRVRELLAGKTVDIDGTSELIRYPLLWHHLALIVWYPDTGADDDELAQLQQFVRAAAETAGADASPLFVADDQLSGWAWLPYRSARPDAVADVRGFAAAQRSAPRVAIGTMAPGVSGFRRSHRSAQDARSVALALGDAEQRVIAAEDPGLAVAALLGRSTAEVREWVGEVLGALATDNDNDARLRETLQVFLRTGSSYKAAAAELDLHANSVKYRVGRAVSRRGRPIAEDRLDVELALLICHWYGASVLRPETA</sequence>
<dbReference type="InterPro" id="IPR041522">
    <property type="entry name" value="CdaR_GGDEF"/>
</dbReference>
<dbReference type="Pfam" id="PF17853">
    <property type="entry name" value="GGDEF_2"/>
    <property type="match status" value="1"/>
</dbReference>
<dbReference type="InterPro" id="IPR025736">
    <property type="entry name" value="PucR_C-HTH_dom"/>
</dbReference>
<name>A0ABS0CHK7_9NOCA</name>
<evidence type="ECO:0000313" key="5">
    <source>
        <dbReference type="EMBL" id="MBF6229436.1"/>
    </source>
</evidence>
<organism evidence="5 6">
    <name type="scientific">Nocardia abscessus</name>
    <dbReference type="NCBI Taxonomy" id="120957"/>
    <lineage>
        <taxon>Bacteria</taxon>
        <taxon>Bacillati</taxon>
        <taxon>Actinomycetota</taxon>
        <taxon>Actinomycetes</taxon>
        <taxon>Mycobacteriales</taxon>
        <taxon>Nocardiaceae</taxon>
        <taxon>Nocardia</taxon>
    </lineage>
</organism>
<dbReference type="InterPro" id="IPR042070">
    <property type="entry name" value="PucR_C-HTH_sf"/>
</dbReference>
<feature type="domain" description="CdaR GGDEF-like" evidence="4">
    <location>
        <begin position="168"/>
        <end position="281"/>
    </location>
</feature>
<reference evidence="5 6" key="1">
    <citation type="submission" date="2020-10" db="EMBL/GenBank/DDBJ databases">
        <title>Identification of Nocardia species via Next-generation sequencing and recognition of intraspecies genetic diversity.</title>
        <authorList>
            <person name="Li P."/>
            <person name="Li P."/>
            <person name="Lu B."/>
        </authorList>
    </citation>
    <scope>NUCLEOTIDE SEQUENCE [LARGE SCALE GENOMIC DNA]</scope>
    <source>
        <strain evidence="5 6">N-11</strain>
    </source>
</reference>
<comment type="similarity">
    <text evidence="1">Belongs to the CdaR family.</text>
</comment>
<gene>
    <name evidence="5" type="ORF">IU470_30640</name>
</gene>
<evidence type="ECO:0000259" key="2">
    <source>
        <dbReference type="Pfam" id="PF13556"/>
    </source>
</evidence>
<accession>A0ABS0CHK7</accession>
<dbReference type="Proteomes" id="UP000807309">
    <property type="component" value="Unassembled WGS sequence"/>
</dbReference>
<dbReference type="Pfam" id="PF14361">
    <property type="entry name" value="RsbRD_N"/>
    <property type="match status" value="1"/>
</dbReference>
<evidence type="ECO:0000256" key="1">
    <source>
        <dbReference type="ARBA" id="ARBA00006754"/>
    </source>
</evidence>
<keyword evidence="6" id="KW-1185">Reference proteome</keyword>
<dbReference type="Gene3D" id="1.10.10.2840">
    <property type="entry name" value="PucR C-terminal helix-turn-helix domain"/>
    <property type="match status" value="1"/>
</dbReference>
<feature type="domain" description="RsbT co-antagonist protein RsbRD N-terminal" evidence="3">
    <location>
        <begin position="7"/>
        <end position="150"/>
    </location>
</feature>
<dbReference type="PANTHER" id="PTHR33744:SF1">
    <property type="entry name" value="DNA-BINDING TRANSCRIPTIONAL ACTIVATOR ADER"/>
    <property type="match status" value="1"/>
</dbReference>
<dbReference type="InterPro" id="IPR025751">
    <property type="entry name" value="RsbRD_N_dom"/>
</dbReference>
<evidence type="ECO:0000313" key="6">
    <source>
        <dbReference type="Proteomes" id="UP000807309"/>
    </source>
</evidence>
<protein>
    <submittedName>
        <fullName evidence="5">Helix-turn-helix domain-containing protein</fullName>
    </submittedName>
</protein>
<dbReference type="Pfam" id="PF13556">
    <property type="entry name" value="HTH_30"/>
    <property type="match status" value="1"/>
</dbReference>